<dbReference type="CDD" id="cd03215">
    <property type="entry name" value="ABC_Carb_Monos_II"/>
    <property type="match status" value="1"/>
</dbReference>
<keyword evidence="6 11" id="KW-0067">ATP-binding</keyword>
<reference evidence="11 12" key="1">
    <citation type="journal article" date="2019" name="Int. J. Syst. Evol. Microbiol.">
        <title>The Global Catalogue of Microorganisms (GCM) 10K type strain sequencing project: providing services to taxonomists for standard genome sequencing and annotation.</title>
        <authorList>
            <consortium name="The Broad Institute Genomics Platform"/>
            <consortium name="The Broad Institute Genome Sequencing Center for Infectious Disease"/>
            <person name="Wu L."/>
            <person name="Ma J."/>
        </authorList>
    </citation>
    <scope>NUCLEOTIDE SEQUENCE [LARGE SCALE GENOMIC DNA]</scope>
    <source>
        <strain evidence="11 12">CGMCC 1.10594</strain>
    </source>
</reference>
<dbReference type="PANTHER" id="PTHR43790">
    <property type="entry name" value="CARBOHYDRATE TRANSPORT ATP-BINDING PROTEIN MG119-RELATED"/>
    <property type="match status" value="1"/>
</dbReference>
<evidence type="ECO:0000256" key="2">
    <source>
        <dbReference type="ARBA" id="ARBA00022475"/>
    </source>
</evidence>
<dbReference type="RefSeq" id="WP_256405128.1">
    <property type="nucleotide sequence ID" value="NZ_CP187151.1"/>
</dbReference>
<gene>
    <name evidence="11" type="ORF">ACFSBJ_14275</name>
</gene>
<evidence type="ECO:0000256" key="5">
    <source>
        <dbReference type="ARBA" id="ARBA00022741"/>
    </source>
</evidence>
<dbReference type="Proteomes" id="UP001597075">
    <property type="component" value="Unassembled WGS sequence"/>
</dbReference>
<dbReference type="CDD" id="cd03216">
    <property type="entry name" value="ABC_Carb_Monos_I"/>
    <property type="match status" value="1"/>
</dbReference>
<dbReference type="InterPro" id="IPR017871">
    <property type="entry name" value="ABC_transporter-like_CS"/>
</dbReference>
<dbReference type="InterPro" id="IPR050107">
    <property type="entry name" value="ABC_carbohydrate_import_ATPase"/>
</dbReference>
<feature type="domain" description="ABC transporter" evidence="10">
    <location>
        <begin position="281"/>
        <end position="535"/>
    </location>
</feature>
<dbReference type="EMBL" id="JBHUDL010000010">
    <property type="protein sequence ID" value="MFD1634895.1"/>
    <property type="molecule type" value="Genomic_DNA"/>
</dbReference>
<protein>
    <submittedName>
        <fullName evidence="11">Sugar ABC transporter ATP-binding protein</fullName>
    </submittedName>
</protein>
<feature type="region of interest" description="Disordered" evidence="9">
    <location>
        <begin position="1"/>
        <end position="23"/>
    </location>
</feature>
<keyword evidence="3" id="KW-0762">Sugar transport</keyword>
<dbReference type="InterPro" id="IPR003439">
    <property type="entry name" value="ABC_transporter-like_ATP-bd"/>
</dbReference>
<evidence type="ECO:0000256" key="8">
    <source>
        <dbReference type="ARBA" id="ARBA00023136"/>
    </source>
</evidence>
<keyword evidence="1" id="KW-0813">Transport</keyword>
<dbReference type="InterPro" id="IPR003593">
    <property type="entry name" value="AAA+_ATPase"/>
</dbReference>
<evidence type="ECO:0000256" key="4">
    <source>
        <dbReference type="ARBA" id="ARBA00022737"/>
    </source>
</evidence>
<feature type="domain" description="ABC transporter" evidence="10">
    <location>
        <begin position="26"/>
        <end position="266"/>
    </location>
</feature>
<keyword evidence="8" id="KW-0472">Membrane</keyword>
<dbReference type="SMART" id="SM00382">
    <property type="entry name" value="AAA"/>
    <property type="match status" value="2"/>
</dbReference>
<sequence>MIGTISGDRSLSERDEDAADTAAPRLEIESISKSFRSVDALSDVSIAIETGEVVGLVGENGAGKSTLLKLLTGIHRPDSGRIVLNGSPVQIDGPRDAAHRGIAIVKQEQDVVPNLTGYENLYLDQIPDFTRFGIVNTDRMRSRAEQVIEELGIELDLAAPVSSYSFTERQMLEVSKAFSESIDTDHPIILLDEPTAGLDEDGRELLFNRIDELRERASFVFVSHELDEVLEVSDRIYVLKDGSLVDEFDAATADESMLQRAMVGRETADEYYRTSRQPSIPSTADVALRADGLTVAGDVDDVSFSVRDGEIFGIVGVEGCGKNTLGRALCGVDPPDGGTVHVHGDPVDPTSLGRMVETGMGYVPKDRKAEGLLLYQPLTMNVSLPSIGTERTSHSLGGVGSLLSLIDGGKEREMAAESVEQLDIKTPRLDSLVYQLSGGNQQKVVLAKWLQRQSDVLVMDNVTRGIDVAAKEEVYRVCRELAEDGVSMVFIGDELPEVIGMSNRIGVMKKGRLVDAVDAPVGDKPTEEALIEMMI</sequence>
<keyword evidence="12" id="KW-1185">Reference proteome</keyword>
<proteinExistence type="predicted"/>
<keyword evidence="4" id="KW-0677">Repeat</keyword>
<name>A0ABD6D170_9EURY</name>
<dbReference type="SUPFAM" id="SSF52540">
    <property type="entry name" value="P-loop containing nucleoside triphosphate hydrolases"/>
    <property type="match status" value="2"/>
</dbReference>
<evidence type="ECO:0000256" key="9">
    <source>
        <dbReference type="SAM" id="MobiDB-lite"/>
    </source>
</evidence>
<evidence type="ECO:0000256" key="1">
    <source>
        <dbReference type="ARBA" id="ARBA00022448"/>
    </source>
</evidence>
<dbReference type="Pfam" id="PF00005">
    <property type="entry name" value="ABC_tran"/>
    <property type="match status" value="2"/>
</dbReference>
<dbReference type="InterPro" id="IPR027417">
    <property type="entry name" value="P-loop_NTPase"/>
</dbReference>
<evidence type="ECO:0000256" key="7">
    <source>
        <dbReference type="ARBA" id="ARBA00022967"/>
    </source>
</evidence>
<dbReference type="Gene3D" id="3.40.50.300">
    <property type="entry name" value="P-loop containing nucleotide triphosphate hydrolases"/>
    <property type="match status" value="2"/>
</dbReference>
<keyword evidence="2" id="KW-1003">Cell membrane</keyword>
<evidence type="ECO:0000313" key="11">
    <source>
        <dbReference type="EMBL" id="MFD1634895.1"/>
    </source>
</evidence>
<evidence type="ECO:0000256" key="3">
    <source>
        <dbReference type="ARBA" id="ARBA00022597"/>
    </source>
</evidence>
<comment type="caution">
    <text evidence="11">The sequence shown here is derived from an EMBL/GenBank/DDBJ whole genome shotgun (WGS) entry which is preliminary data.</text>
</comment>
<keyword evidence="5" id="KW-0547">Nucleotide-binding</keyword>
<dbReference type="AlphaFoldDB" id="A0ABD6D170"/>
<dbReference type="GO" id="GO:0005524">
    <property type="term" value="F:ATP binding"/>
    <property type="evidence" value="ECO:0007669"/>
    <property type="project" value="UniProtKB-KW"/>
</dbReference>
<evidence type="ECO:0000313" key="12">
    <source>
        <dbReference type="Proteomes" id="UP001597075"/>
    </source>
</evidence>
<evidence type="ECO:0000256" key="6">
    <source>
        <dbReference type="ARBA" id="ARBA00022840"/>
    </source>
</evidence>
<organism evidence="11 12">
    <name type="scientific">Haloplanus ruber</name>
    <dbReference type="NCBI Taxonomy" id="869892"/>
    <lineage>
        <taxon>Archaea</taxon>
        <taxon>Methanobacteriati</taxon>
        <taxon>Methanobacteriota</taxon>
        <taxon>Stenosarchaea group</taxon>
        <taxon>Halobacteria</taxon>
        <taxon>Halobacteriales</taxon>
        <taxon>Haloferacaceae</taxon>
        <taxon>Haloplanus</taxon>
    </lineage>
</organism>
<dbReference type="PANTHER" id="PTHR43790:SF3">
    <property type="entry name" value="D-ALLOSE IMPORT ATP-BINDING PROTEIN ALSA-RELATED"/>
    <property type="match status" value="1"/>
</dbReference>
<accession>A0ABD6D170</accession>
<keyword evidence="7" id="KW-1278">Translocase</keyword>
<evidence type="ECO:0000259" key="10">
    <source>
        <dbReference type="PROSITE" id="PS50893"/>
    </source>
</evidence>
<dbReference type="PROSITE" id="PS50893">
    <property type="entry name" value="ABC_TRANSPORTER_2"/>
    <property type="match status" value="2"/>
</dbReference>
<dbReference type="PROSITE" id="PS00211">
    <property type="entry name" value="ABC_TRANSPORTER_1"/>
    <property type="match status" value="1"/>
</dbReference>